<reference evidence="2" key="2">
    <citation type="submission" date="2023-05" db="EMBL/GenBank/DDBJ databases">
        <authorList>
            <person name="Schelkunov M.I."/>
        </authorList>
    </citation>
    <scope>NUCLEOTIDE SEQUENCE</scope>
    <source>
        <strain evidence="2">Hsosn_3</strain>
        <tissue evidence="2">Leaf</tissue>
    </source>
</reference>
<dbReference type="InterPro" id="IPR042178">
    <property type="entry name" value="Serpin_sf_1"/>
</dbReference>
<dbReference type="AlphaFoldDB" id="A0AAD8IYY9"/>
<dbReference type="Gene3D" id="3.30.497.10">
    <property type="entry name" value="Antithrombin, subunit I, domain 2"/>
    <property type="match status" value="2"/>
</dbReference>
<evidence type="ECO:0000313" key="2">
    <source>
        <dbReference type="EMBL" id="KAK1393809.1"/>
    </source>
</evidence>
<protein>
    <submittedName>
        <fullName evidence="2">Uncharacterized protein</fullName>
    </submittedName>
</protein>
<organism evidence="2 3">
    <name type="scientific">Heracleum sosnowskyi</name>
    <dbReference type="NCBI Taxonomy" id="360622"/>
    <lineage>
        <taxon>Eukaryota</taxon>
        <taxon>Viridiplantae</taxon>
        <taxon>Streptophyta</taxon>
        <taxon>Embryophyta</taxon>
        <taxon>Tracheophyta</taxon>
        <taxon>Spermatophyta</taxon>
        <taxon>Magnoliopsida</taxon>
        <taxon>eudicotyledons</taxon>
        <taxon>Gunneridae</taxon>
        <taxon>Pentapetalae</taxon>
        <taxon>asterids</taxon>
        <taxon>campanulids</taxon>
        <taxon>Apiales</taxon>
        <taxon>Apiaceae</taxon>
        <taxon>Apioideae</taxon>
        <taxon>apioid superclade</taxon>
        <taxon>Tordylieae</taxon>
        <taxon>Tordyliinae</taxon>
        <taxon>Heracleum</taxon>
    </lineage>
</organism>
<comment type="similarity">
    <text evidence="1">Belongs to the serpin family.</text>
</comment>
<sequence length="147" mass="15615">MLKRMLSPKLIDLVFADGSGSGGPCLSVANGVWVDESLSLSESFKQVVDGLYKAVHVDFQTNVALLIAVLDLLIDLVFADGSGSGGPCLSFANGVWVDESLSLSESFKQVVDGLYKAVHVDFQTNVALLIAALDLVNCVFSAQSIYK</sequence>
<accession>A0AAD8IYY9</accession>
<dbReference type="SUPFAM" id="SSF56574">
    <property type="entry name" value="Serpins"/>
    <property type="match status" value="2"/>
</dbReference>
<dbReference type="InterPro" id="IPR036186">
    <property type="entry name" value="Serpin_sf"/>
</dbReference>
<proteinExistence type="inferred from homology"/>
<evidence type="ECO:0000256" key="1">
    <source>
        <dbReference type="ARBA" id="ARBA00009500"/>
    </source>
</evidence>
<reference evidence="2" key="1">
    <citation type="submission" date="2023-02" db="EMBL/GenBank/DDBJ databases">
        <title>Genome of toxic invasive species Heracleum sosnowskyi carries increased number of genes despite the absence of recent whole-genome duplications.</title>
        <authorList>
            <person name="Schelkunov M."/>
            <person name="Shtratnikova V."/>
            <person name="Makarenko M."/>
            <person name="Klepikova A."/>
            <person name="Omelchenko D."/>
            <person name="Novikova G."/>
            <person name="Obukhova E."/>
            <person name="Bogdanov V."/>
            <person name="Penin A."/>
            <person name="Logacheva M."/>
        </authorList>
    </citation>
    <scope>NUCLEOTIDE SEQUENCE</scope>
    <source>
        <strain evidence="2">Hsosn_3</strain>
        <tissue evidence="2">Leaf</tissue>
    </source>
</reference>
<comment type="caution">
    <text evidence="2">The sequence shown here is derived from an EMBL/GenBank/DDBJ whole genome shotgun (WGS) entry which is preliminary data.</text>
</comment>
<gene>
    <name evidence="2" type="ORF">POM88_012865</name>
</gene>
<dbReference type="EMBL" id="JAUIZM010000003">
    <property type="protein sequence ID" value="KAK1393809.1"/>
    <property type="molecule type" value="Genomic_DNA"/>
</dbReference>
<evidence type="ECO:0000313" key="3">
    <source>
        <dbReference type="Proteomes" id="UP001237642"/>
    </source>
</evidence>
<name>A0AAD8IYY9_9APIA</name>
<dbReference type="Proteomes" id="UP001237642">
    <property type="component" value="Unassembled WGS sequence"/>
</dbReference>
<keyword evidence="3" id="KW-1185">Reference proteome</keyword>